<sequence length="387" mass="42672">MITDKGKSIISKYLLGQIPSYGSYIAVGCGARPLEPYVSGTLPDYSSKTELDFEMLRVPVSSKGIVNEDGISKIVLTAELPTEERYEITEVGIYSAGFNPITGSSNSKSLLSFTQFENWKVNGSTTLNFVSEPLDDPLIPNIVKDFFTVNGQSLELDIFQTNADNPIFLNDSRYLRNERSRFLNNMVVMRGDSSTFTGSTGSLVGAGNFIQLSGTSMDLSKYSTSDELRLAFSVLNKDGTDPDIDTSKIAVRILVEFLASTVPSAYAKMEARVDHNNNGSSNDFDVNRYFVVNKELKDINITQGFPWKSVDTIKVYAQVLTGASVANTVDDSYYVAIDALRVESKNNLNPTYGLTGYSVIRNIDSLPIIKSPNTSNYIEFRFSVDVE</sequence>
<proteinExistence type="predicted"/>
<evidence type="ECO:0000313" key="1">
    <source>
        <dbReference type="EMBL" id="CAB4164312.1"/>
    </source>
</evidence>
<reference evidence="1" key="1">
    <citation type="submission" date="2020-04" db="EMBL/GenBank/DDBJ databases">
        <authorList>
            <person name="Chiriac C."/>
            <person name="Salcher M."/>
            <person name="Ghai R."/>
            <person name="Kavagutti S V."/>
        </authorList>
    </citation>
    <scope>NUCLEOTIDE SEQUENCE</scope>
</reference>
<organism evidence="1">
    <name type="scientific">uncultured Caudovirales phage</name>
    <dbReference type="NCBI Taxonomy" id="2100421"/>
    <lineage>
        <taxon>Viruses</taxon>
        <taxon>Duplodnaviria</taxon>
        <taxon>Heunggongvirae</taxon>
        <taxon>Uroviricota</taxon>
        <taxon>Caudoviricetes</taxon>
        <taxon>Peduoviridae</taxon>
        <taxon>Maltschvirus</taxon>
        <taxon>Maltschvirus maltsch</taxon>
    </lineage>
</organism>
<gene>
    <name evidence="1" type="ORF">UFOVP828_17</name>
</gene>
<protein>
    <submittedName>
        <fullName evidence="1">Uncharacterized protein</fullName>
    </submittedName>
</protein>
<dbReference type="EMBL" id="LR796766">
    <property type="protein sequence ID" value="CAB4164312.1"/>
    <property type="molecule type" value="Genomic_DNA"/>
</dbReference>
<name>A0A6J5NZQ1_9CAUD</name>
<dbReference type="PROSITE" id="PS51257">
    <property type="entry name" value="PROKAR_LIPOPROTEIN"/>
    <property type="match status" value="1"/>
</dbReference>
<accession>A0A6J5NZQ1</accession>